<keyword evidence="2" id="KW-1185">Reference proteome</keyword>
<dbReference type="AlphaFoldDB" id="A0A219ASR1"/>
<dbReference type="KEGG" id="pchm:VFPPC_18158"/>
<protein>
    <submittedName>
        <fullName evidence="1">Uncharacterized protein</fullName>
    </submittedName>
</protein>
<comment type="caution">
    <text evidence="1">The sequence shown here is derived from an EMBL/GenBank/DDBJ whole genome shotgun (WGS) entry which is preliminary data.</text>
</comment>
<organism evidence="1 2">
    <name type="scientific">Pochonia chlamydosporia 170</name>
    <dbReference type="NCBI Taxonomy" id="1380566"/>
    <lineage>
        <taxon>Eukaryota</taxon>
        <taxon>Fungi</taxon>
        <taxon>Dikarya</taxon>
        <taxon>Ascomycota</taxon>
        <taxon>Pezizomycotina</taxon>
        <taxon>Sordariomycetes</taxon>
        <taxon>Hypocreomycetidae</taxon>
        <taxon>Hypocreales</taxon>
        <taxon>Clavicipitaceae</taxon>
        <taxon>Pochonia</taxon>
    </lineage>
</organism>
<reference evidence="1 2" key="1">
    <citation type="journal article" date="2016" name="PLoS Pathog.">
        <title>Biosynthesis of antibiotic leucinostatins in bio-control fungus Purpureocillium lilacinum and their inhibition on phytophthora revealed by genome mining.</title>
        <authorList>
            <person name="Wang G."/>
            <person name="Liu Z."/>
            <person name="Lin R."/>
            <person name="Li E."/>
            <person name="Mao Z."/>
            <person name="Ling J."/>
            <person name="Yang Y."/>
            <person name="Yin W.B."/>
            <person name="Xie B."/>
        </authorList>
    </citation>
    <scope>NUCLEOTIDE SEQUENCE [LARGE SCALE GENOMIC DNA]</scope>
    <source>
        <strain evidence="1">170</strain>
    </source>
</reference>
<accession>A0A219ASR1</accession>
<dbReference type="EMBL" id="LSBJ02000001">
    <property type="protein sequence ID" value="OWT43639.1"/>
    <property type="molecule type" value="Genomic_DNA"/>
</dbReference>
<dbReference type="Proteomes" id="UP000078397">
    <property type="component" value="Unassembled WGS sequence"/>
</dbReference>
<dbReference type="RefSeq" id="XP_022286041.1">
    <property type="nucleotide sequence ID" value="XM_022429812.1"/>
</dbReference>
<gene>
    <name evidence="1" type="ORF">VFPPC_18158</name>
</gene>
<sequence length="286" mass="31827">MECNNGPARGKIYSGGQLLSQSCSGRASLYKLISSSETITTQFGSSLLKYPMQALPAILGVKMVGSTNPVAMARDFKNQRVVVTTLPESNDLNWPIPQVPGAKYSWLNQTMTKPLSRCCSKNSKSFIRENDVARHITKFWKHDMKLGVSRWNPPTSEASAYKNLLLASFWHSVVIKAWSEYNLHSISVAALPQLSAAWQEGSFPLRYAITRRCPHAKDHGDPSCSGHDNDDGEFGRPVEWVFGPDGIDSLQIMLRGVSCYRQIKLQVLLHSRQLADVQKEAASYPI</sequence>
<evidence type="ECO:0000313" key="1">
    <source>
        <dbReference type="EMBL" id="OWT43639.1"/>
    </source>
</evidence>
<proteinExistence type="predicted"/>
<name>A0A219ASR1_METCM</name>
<evidence type="ECO:0000313" key="2">
    <source>
        <dbReference type="Proteomes" id="UP000078397"/>
    </source>
</evidence>
<dbReference type="GeneID" id="33937018"/>